<evidence type="ECO:0008006" key="10">
    <source>
        <dbReference type="Google" id="ProtNLM"/>
    </source>
</evidence>
<organism evidence="8 9">
    <name type="scientific">Kitasatospora xanthocidica</name>
    <dbReference type="NCBI Taxonomy" id="83382"/>
    <lineage>
        <taxon>Bacteria</taxon>
        <taxon>Bacillati</taxon>
        <taxon>Actinomycetota</taxon>
        <taxon>Actinomycetes</taxon>
        <taxon>Kitasatosporales</taxon>
        <taxon>Streptomycetaceae</taxon>
        <taxon>Kitasatospora</taxon>
    </lineage>
</organism>
<dbReference type="RefSeq" id="WP_117488382.1">
    <property type="nucleotide sequence ID" value="NZ_QVIG01000001.1"/>
</dbReference>
<dbReference type="SUPFAM" id="SSF53383">
    <property type="entry name" value="PLP-dependent transferases"/>
    <property type="match status" value="1"/>
</dbReference>
<dbReference type="PANTHER" id="PTHR45677:SF8">
    <property type="entry name" value="CYSTEINE SULFINIC ACID DECARBOXYLASE"/>
    <property type="match status" value="1"/>
</dbReference>
<dbReference type="EMBL" id="QVIG01000001">
    <property type="protein sequence ID" value="RGD60296.1"/>
    <property type="molecule type" value="Genomic_DNA"/>
</dbReference>
<evidence type="ECO:0000256" key="7">
    <source>
        <dbReference type="RuleBase" id="RU000382"/>
    </source>
</evidence>
<dbReference type="GO" id="GO:0030170">
    <property type="term" value="F:pyridoxal phosphate binding"/>
    <property type="evidence" value="ECO:0007669"/>
    <property type="project" value="InterPro"/>
</dbReference>
<keyword evidence="4 6" id="KW-0663">Pyridoxal phosphate</keyword>
<evidence type="ECO:0000256" key="1">
    <source>
        <dbReference type="ARBA" id="ARBA00001933"/>
    </source>
</evidence>
<accession>A0A372ZWR2</accession>
<dbReference type="Gene3D" id="3.40.640.10">
    <property type="entry name" value="Type I PLP-dependent aspartate aminotransferase-like (Major domain)"/>
    <property type="match status" value="1"/>
</dbReference>
<comment type="similarity">
    <text evidence="2 7">Belongs to the group II decarboxylase family.</text>
</comment>
<gene>
    <name evidence="8" type="ORF">DR950_23140</name>
</gene>
<protein>
    <recommendedName>
        <fullName evidence="10">Aspartate aminotransferase family protein</fullName>
    </recommendedName>
</protein>
<dbReference type="GO" id="GO:0019752">
    <property type="term" value="P:carboxylic acid metabolic process"/>
    <property type="evidence" value="ECO:0007669"/>
    <property type="project" value="InterPro"/>
</dbReference>
<dbReference type="InterPro" id="IPR015421">
    <property type="entry name" value="PyrdxlP-dep_Trfase_major"/>
</dbReference>
<dbReference type="GO" id="GO:0004058">
    <property type="term" value="F:aromatic-L-amino-acid decarboxylase activity"/>
    <property type="evidence" value="ECO:0007669"/>
    <property type="project" value="UniProtKB-ARBA"/>
</dbReference>
<dbReference type="PANTHER" id="PTHR45677">
    <property type="entry name" value="GLUTAMATE DECARBOXYLASE-RELATED"/>
    <property type="match status" value="1"/>
</dbReference>
<evidence type="ECO:0000313" key="9">
    <source>
        <dbReference type="Proteomes" id="UP000263377"/>
    </source>
</evidence>
<evidence type="ECO:0000256" key="4">
    <source>
        <dbReference type="ARBA" id="ARBA00022898"/>
    </source>
</evidence>
<comment type="cofactor">
    <cofactor evidence="1 6 7">
        <name>pyridoxal 5'-phosphate</name>
        <dbReference type="ChEBI" id="CHEBI:597326"/>
    </cofactor>
</comment>
<evidence type="ECO:0000256" key="5">
    <source>
        <dbReference type="ARBA" id="ARBA00023239"/>
    </source>
</evidence>
<dbReference type="Gene3D" id="3.90.1150.170">
    <property type="match status" value="1"/>
</dbReference>
<evidence type="ECO:0000256" key="6">
    <source>
        <dbReference type="PIRSR" id="PIRSR602129-50"/>
    </source>
</evidence>
<evidence type="ECO:0000256" key="2">
    <source>
        <dbReference type="ARBA" id="ARBA00009533"/>
    </source>
</evidence>
<dbReference type="InterPro" id="IPR015424">
    <property type="entry name" value="PyrdxlP-dep_Trfase"/>
</dbReference>
<evidence type="ECO:0000313" key="8">
    <source>
        <dbReference type="EMBL" id="RGD60296.1"/>
    </source>
</evidence>
<sequence>MSDPESPALLSNRPRDDSRRMLHRAVDLGLDFTSGELRDNLVLRHATVGELIDRLAGPIPHAGTSDDQLMDSLAEIASWSISQADPRYLAFPDTGDSIAALTADIVATFLNQNLIAFDRSAPAASVIEAQLIIWLRELIGYKAAPLTAYQGLASLGGMWTSGGNMSNHIAIAAALAHTYPEVRHSGLRAIPEQPVILLAGGVEHFSYLAAAQALGLGTDGLLWADATPDFTSDPASIAGLLASPPSGKRIFMVVGVAGNCRTTGIDDLQALADLCAQHGVWFHVDACHGGSLLFSEKLKVQLAGIERADSVALDPHKGLFVSYPSSYALFRDPAVLGPFARYPDRATDPDCLDLGLITPFYGSRGFESLKLWALMKHQGTDGIGRLVEARQATYQRMVDLLERTGSFRLLGTSDFYRCAFVFLPDQVAHALQEAYSRPELHGAVRALVSRYTAAFADRLYRSGTVVFDLFALQDLADRIGLGTTAKYQVMGMCVGHPQIPDDIERGIERAILDHSRELTAAMLTDAHALLTTAAPPDSGAAADVTGPAGW</sequence>
<evidence type="ECO:0000256" key="3">
    <source>
        <dbReference type="ARBA" id="ARBA00022793"/>
    </source>
</evidence>
<comment type="caution">
    <text evidence="8">The sequence shown here is derived from an EMBL/GenBank/DDBJ whole genome shotgun (WGS) entry which is preliminary data.</text>
</comment>
<dbReference type="AlphaFoldDB" id="A0A372ZWR2"/>
<keyword evidence="5 7" id="KW-0456">Lyase</keyword>
<reference evidence="8 9" key="1">
    <citation type="submission" date="2018-08" db="EMBL/GenBank/DDBJ databases">
        <title>Diversity &amp; Physiological Properties of Lignin-Decomposing Actinobacteria from Soil.</title>
        <authorList>
            <person name="Roh S.G."/>
            <person name="Kim S.B."/>
        </authorList>
    </citation>
    <scope>NUCLEOTIDE SEQUENCE [LARGE SCALE GENOMIC DNA]</scope>
    <source>
        <strain evidence="8 9">MMS17-GH009</strain>
    </source>
</reference>
<dbReference type="Pfam" id="PF00282">
    <property type="entry name" value="Pyridoxal_deC"/>
    <property type="match status" value="1"/>
</dbReference>
<feature type="modified residue" description="N6-(pyridoxal phosphate)lysine" evidence="6">
    <location>
        <position position="317"/>
    </location>
</feature>
<proteinExistence type="inferred from homology"/>
<dbReference type="GO" id="GO:0005737">
    <property type="term" value="C:cytoplasm"/>
    <property type="evidence" value="ECO:0007669"/>
    <property type="project" value="TreeGrafter"/>
</dbReference>
<dbReference type="Proteomes" id="UP000263377">
    <property type="component" value="Unassembled WGS sequence"/>
</dbReference>
<keyword evidence="3" id="KW-0210">Decarboxylase</keyword>
<dbReference type="InterPro" id="IPR002129">
    <property type="entry name" value="PyrdxlP-dep_de-COase"/>
</dbReference>
<name>A0A372ZWR2_9ACTN</name>
<keyword evidence="9" id="KW-1185">Reference proteome</keyword>